<dbReference type="SUPFAM" id="SSF103473">
    <property type="entry name" value="MFS general substrate transporter"/>
    <property type="match status" value="1"/>
</dbReference>
<feature type="transmembrane region" description="Helical" evidence="6">
    <location>
        <begin position="249"/>
        <end position="268"/>
    </location>
</feature>
<dbReference type="EMBL" id="CAXDID020000280">
    <property type="protein sequence ID" value="CAL6069930.1"/>
    <property type="molecule type" value="Genomic_DNA"/>
</dbReference>
<reference evidence="8" key="1">
    <citation type="submission" date="2023-06" db="EMBL/GenBank/DDBJ databases">
        <authorList>
            <person name="Kurt Z."/>
        </authorList>
    </citation>
    <scope>NUCLEOTIDE SEQUENCE</scope>
</reference>
<keyword evidence="5 6" id="KW-0472">Membrane</keyword>
<dbReference type="GO" id="GO:0022857">
    <property type="term" value="F:transmembrane transporter activity"/>
    <property type="evidence" value="ECO:0007669"/>
    <property type="project" value="InterPro"/>
</dbReference>
<keyword evidence="4 6" id="KW-1133">Transmembrane helix</keyword>
<evidence type="ECO:0000256" key="3">
    <source>
        <dbReference type="ARBA" id="ARBA00022692"/>
    </source>
</evidence>
<gene>
    <name evidence="8" type="ORF">HINF_LOCUS32031</name>
    <name evidence="9" type="ORF">HINF_LOCUS52076</name>
    <name evidence="10" type="ORF">HINF_LOCUS54215</name>
    <name evidence="11" type="ORF">HINF_LOCUS69531</name>
</gene>
<proteinExistence type="predicted"/>
<protein>
    <submittedName>
        <fullName evidence="8">Major facilitator superfamily protein</fullName>
    </submittedName>
    <submittedName>
        <fullName evidence="10">Major_facilitator superfamily protein</fullName>
    </submittedName>
</protein>
<dbReference type="InterPro" id="IPR036259">
    <property type="entry name" value="MFS_trans_sf"/>
</dbReference>
<dbReference type="AlphaFoldDB" id="A0AA86PRJ8"/>
<sequence>MSDSEKEQLIEEKHIEDQPVTVEQVQQEKDISVKFVYLLPFLLVAYTSSLLDTTGNNLSLPYIQQDFNKSQPVAQWVQSIYYLSQASLSIPLAKLGEILGQKHSIMWFCWLHSIVTVSMFFTTNFILYCSLRFIQGALASGAMAGRTTIVRKLSPKSKAQQYIQYNMATLSFVSIIIPSLCGLIIDVNWRYILIFNASSSLLSVFLIIPFVNTKSEQRQRIDIYGSIFLFIAIACIDLSFTFIGEAKYILFGCLLPAGLLFIVFFVFSQRNNPNALVPLHLMKQPVSDYVLVNFTQYFASSGFNYLIPQAFKHYNLNSTTVGLIQTVNAVGSLIVSVLIPSLTKIFLNKHIIQFGYLINIILLIFALIFANAFISTVIIYVLFSISLTIINQTVYPLILLSVPVKFAAQIGAIPTVSRTIGSALTVSICSSILGAEVSKGQNGFVVKEQIIICLFLVFVVVGFGIIGLRTGQGDADRGKRWFQEGKVIQLKVE</sequence>
<reference evidence="10 12" key="2">
    <citation type="submission" date="2024-07" db="EMBL/GenBank/DDBJ databases">
        <authorList>
            <person name="Akdeniz Z."/>
        </authorList>
    </citation>
    <scope>NUCLEOTIDE SEQUENCE [LARGE SCALE GENOMIC DNA]</scope>
</reference>
<feature type="transmembrane region" description="Helical" evidence="6">
    <location>
        <begin position="354"/>
        <end position="383"/>
    </location>
</feature>
<comment type="caution">
    <text evidence="8">The sequence shown here is derived from an EMBL/GenBank/DDBJ whole genome shotgun (WGS) entry which is preliminary data.</text>
</comment>
<evidence type="ECO:0000259" key="7">
    <source>
        <dbReference type="PROSITE" id="PS50850"/>
    </source>
</evidence>
<name>A0AA86PRJ8_9EUKA</name>
<evidence type="ECO:0000256" key="4">
    <source>
        <dbReference type="ARBA" id="ARBA00022989"/>
    </source>
</evidence>
<feature type="domain" description="Major facilitator superfamily (MFS) profile" evidence="7">
    <location>
        <begin position="33"/>
        <end position="474"/>
    </location>
</feature>
<evidence type="ECO:0000313" key="12">
    <source>
        <dbReference type="Proteomes" id="UP001642409"/>
    </source>
</evidence>
<dbReference type="PANTHER" id="PTHR23501:SF191">
    <property type="entry name" value="VACUOLAR BASIC AMINO ACID TRANSPORTER 4"/>
    <property type="match status" value="1"/>
</dbReference>
<feature type="transmembrane region" description="Helical" evidence="6">
    <location>
        <begin position="389"/>
        <end position="408"/>
    </location>
</feature>
<accession>A0AA86PRJ8</accession>
<evidence type="ECO:0000313" key="10">
    <source>
        <dbReference type="EMBL" id="CAL6069930.1"/>
    </source>
</evidence>
<feature type="transmembrane region" description="Helical" evidence="6">
    <location>
        <begin position="162"/>
        <end position="185"/>
    </location>
</feature>
<evidence type="ECO:0000256" key="2">
    <source>
        <dbReference type="ARBA" id="ARBA00022448"/>
    </source>
</evidence>
<feature type="transmembrane region" description="Helical" evidence="6">
    <location>
        <begin position="420"/>
        <end position="437"/>
    </location>
</feature>
<keyword evidence="12" id="KW-1185">Reference proteome</keyword>
<evidence type="ECO:0000256" key="1">
    <source>
        <dbReference type="ARBA" id="ARBA00004127"/>
    </source>
</evidence>
<evidence type="ECO:0000313" key="9">
    <source>
        <dbReference type="EMBL" id="CAI9964431.1"/>
    </source>
</evidence>
<evidence type="ECO:0000256" key="5">
    <source>
        <dbReference type="ARBA" id="ARBA00023136"/>
    </source>
</evidence>
<dbReference type="Proteomes" id="UP001642409">
    <property type="component" value="Unassembled WGS sequence"/>
</dbReference>
<dbReference type="EMBL" id="CATOUU010000976">
    <property type="protein sequence ID" value="CAI9964431.1"/>
    <property type="molecule type" value="Genomic_DNA"/>
</dbReference>
<evidence type="ECO:0000256" key="6">
    <source>
        <dbReference type="SAM" id="Phobius"/>
    </source>
</evidence>
<comment type="subcellular location">
    <subcellularLocation>
        <location evidence="1">Endomembrane system</location>
        <topology evidence="1">Multi-pass membrane protein</topology>
    </subcellularLocation>
</comment>
<feature type="transmembrane region" description="Helical" evidence="6">
    <location>
        <begin position="449"/>
        <end position="470"/>
    </location>
</feature>
<evidence type="ECO:0000313" key="8">
    <source>
        <dbReference type="EMBL" id="CAI9944386.1"/>
    </source>
</evidence>
<organism evidence="8">
    <name type="scientific">Hexamita inflata</name>
    <dbReference type="NCBI Taxonomy" id="28002"/>
    <lineage>
        <taxon>Eukaryota</taxon>
        <taxon>Metamonada</taxon>
        <taxon>Diplomonadida</taxon>
        <taxon>Hexamitidae</taxon>
        <taxon>Hexamitinae</taxon>
        <taxon>Hexamita</taxon>
    </lineage>
</organism>
<keyword evidence="2" id="KW-0813">Transport</keyword>
<feature type="transmembrane region" description="Helical" evidence="6">
    <location>
        <begin position="223"/>
        <end position="243"/>
    </location>
</feature>
<keyword evidence="3 6" id="KW-0812">Transmembrane</keyword>
<dbReference type="PANTHER" id="PTHR23501">
    <property type="entry name" value="MAJOR FACILITATOR SUPERFAMILY"/>
    <property type="match status" value="1"/>
</dbReference>
<dbReference type="Gene3D" id="1.20.1250.20">
    <property type="entry name" value="MFS general substrate transporter like domains"/>
    <property type="match status" value="1"/>
</dbReference>
<dbReference type="GO" id="GO:0012505">
    <property type="term" value="C:endomembrane system"/>
    <property type="evidence" value="ECO:0007669"/>
    <property type="project" value="UniProtKB-SubCell"/>
</dbReference>
<dbReference type="InterPro" id="IPR011701">
    <property type="entry name" value="MFS"/>
</dbReference>
<feature type="transmembrane region" description="Helical" evidence="6">
    <location>
        <begin position="105"/>
        <end position="127"/>
    </location>
</feature>
<dbReference type="InterPro" id="IPR020846">
    <property type="entry name" value="MFS_dom"/>
</dbReference>
<dbReference type="PROSITE" id="PS50850">
    <property type="entry name" value="MFS"/>
    <property type="match status" value="1"/>
</dbReference>
<feature type="transmembrane region" description="Helical" evidence="6">
    <location>
        <begin position="327"/>
        <end position="347"/>
    </location>
</feature>
<dbReference type="EMBL" id="CATOUU010000724">
    <property type="protein sequence ID" value="CAI9944386.1"/>
    <property type="molecule type" value="Genomic_DNA"/>
</dbReference>
<feature type="transmembrane region" description="Helical" evidence="6">
    <location>
        <begin position="191"/>
        <end position="211"/>
    </location>
</feature>
<dbReference type="Gene3D" id="1.20.1720.10">
    <property type="entry name" value="Multidrug resistance protein D"/>
    <property type="match status" value="1"/>
</dbReference>
<dbReference type="Pfam" id="PF07690">
    <property type="entry name" value="MFS_1"/>
    <property type="match status" value="1"/>
</dbReference>
<dbReference type="EMBL" id="CAXDID020000507">
    <property type="protein sequence ID" value="CAL6098276.1"/>
    <property type="molecule type" value="Genomic_DNA"/>
</dbReference>
<feature type="transmembrane region" description="Helical" evidence="6">
    <location>
        <begin position="289"/>
        <end position="307"/>
    </location>
</feature>
<evidence type="ECO:0000313" key="11">
    <source>
        <dbReference type="EMBL" id="CAL6098276.1"/>
    </source>
</evidence>
<dbReference type="GO" id="GO:0005886">
    <property type="term" value="C:plasma membrane"/>
    <property type="evidence" value="ECO:0007669"/>
    <property type="project" value="TreeGrafter"/>
</dbReference>